<dbReference type="GO" id="GO:0007186">
    <property type="term" value="P:G protein-coupled receptor signaling pathway"/>
    <property type="evidence" value="ECO:0000318"/>
    <property type="project" value="GO_Central"/>
</dbReference>
<evidence type="ECO:0000256" key="7">
    <source>
        <dbReference type="ARBA" id="ARBA00023170"/>
    </source>
</evidence>
<feature type="transmembrane region" description="Helical" evidence="9">
    <location>
        <begin position="78"/>
        <end position="102"/>
    </location>
</feature>
<proteinExistence type="predicted"/>
<accession>A0A7M7PI21</accession>
<dbReference type="OrthoDB" id="9444602at2759"/>
<feature type="transmembrane region" description="Helical" evidence="9">
    <location>
        <begin position="157"/>
        <end position="177"/>
    </location>
</feature>
<evidence type="ECO:0000256" key="6">
    <source>
        <dbReference type="ARBA" id="ARBA00023136"/>
    </source>
</evidence>
<dbReference type="RefSeq" id="XP_030851768.1">
    <property type="nucleotide sequence ID" value="XM_030995908.1"/>
</dbReference>
<dbReference type="PANTHER" id="PTHR24249">
    <property type="entry name" value="HISTAMINE RECEPTOR-RELATED G-PROTEIN COUPLED RECEPTOR"/>
    <property type="match status" value="1"/>
</dbReference>
<name>A0A7M7PI21_STRPU</name>
<evidence type="ECO:0000256" key="5">
    <source>
        <dbReference type="ARBA" id="ARBA00023040"/>
    </source>
</evidence>
<dbReference type="InParanoid" id="A0A7M7PI21"/>
<dbReference type="InterPro" id="IPR050569">
    <property type="entry name" value="TAAR"/>
</dbReference>
<reference evidence="12" key="1">
    <citation type="submission" date="2015-02" db="EMBL/GenBank/DDBJ databases">
        <title>Genome sequencing for Strongylocentrotus purpuratus.</title>
        <authorList>
            <person name="Murali S."/>
            <person name="Liu Y."/>
            <person name="Vee V."/>
            <person name="English A."/>
            <person name="Wang M."/>
            <person name="Skinner E."/>
            <person name="Han Y."/>
            <person name="Muzny D.M."/>
            <person name="Worley K.C."/>
            <person name="Gibbs R.A."/>
        </authorList>
    </citation>
    <scope>NUCLEOTIDE SEQUENCE</scope>
</reference>
<dbReference type="CDD" id="cd00637">
    <property type="entry name" value="7tm_classA_rhodopsin-like"/>
    <property type="match status" value="1"/>
</dbReference>
<dbReference type="GO" id="GO:0005886">
    <property type="term" value="C:plasma membrane"/>
    <property type="evidence" value="ECO:0000318"/>
    <property type="project" value="GO_Central"/>
</dbReference>
<evidence type="ECO:0000259" key="10">
    <source>
        <dbReference type="PROSITE" id="PS50262"/>
    </source>
</evidence>
<dbReference type="OMA" id="NEVCAIR"/>
<dbReference type="Pfam" id="PF00001">
    <property type="entry name" value="7tm_1"/>
    <property type="match status" value="1"/>
</dbReference>
<evidence type="ECO:0000256" key="3">
    <source>
        <dbReference type="ARBA" id="ARBA00022692"/>
    </source>
</evidence>
<dbReference type="GeneID" id="577945"/>
<keyword evidence="8" id="KW-0807">Transducer</keyword>
<dbReference type="InterPro" id="IPR000276">
    <property type="entry name" value="GPCR_Rhodpsn"/>
</dbReference>
<evidence type="ECO:0000256" key="1">
    <source>
        <dbReference type="ARBA" id="ARBA00004651"/>
    </source>
</evidence>
<dbReference type="PRINTS" id="PR00237">
    <property type="entry name" value="GPCRRHODOPSN"/>
</dbReference>
<feature type="transmembrane region" description="Helical" evidence="9">
    <location>
        <begin position="296"/>
        <end position="315"/>
    </location>
</feature>
<feature type="transmembrane region" description="Helical" evidence="9">
    <location>
        <begin position="257"/>
        <end position="276"/>
    </location>
</feature>
<reference evidence="11" key="2">
    <citation type="submission" date="2021-01" db="UniProtKB">
        <authorList>
            <consortium name="EnsemblMetazoa"/>
        </authorList>
    </citation>
    <scope>IDENTIFICATION</scope>
</reference>
<evidence type="ECO:0000256" key="9">
    <source>
        <dbReference type="SAM" id="Phobius"/>
    </source>
</evidence>
<dbReference type="KEGG" id="spu:577945"/>
<dbReference type="PROSITE" id="PS50262">
    <property type="entry name" value="G_PROTEIN_RECEP_F1_2"/>
    <property type="match status" value="1"/>
</dbReference>
<keyword evidence="5" id="KW-0297">G-protein coupled receptor</keyword>
<feature type="transmembrane region" description="Helical" evidence="9">
    <location>
        <begin position="114"/>
        <end position="136"/>
    </location>
</feature>
<sequence>MDTSTLPWTTTASIGTVTFGLVNETDDDPSGGGSGPLVSVIGQTVIYSITALLTVLSNALNLIVLHRVPNCFDEVTQMILKSLAITDMLTGLFCTSLTSVVSILRHLQLNEVCAIRRCFCSSFVNISSLFVAFACLDRFLAITRPLHYHVMVTARRARITILAISIFGILVGAFSVFPSSRTTLCISNFSSNSSLRFRPSIVVTLTTFFGSLAVAMYTNTRVVTVAVQQTYRVGDEAVARGAAAVDAPVQRPKLRGLTAIVIATSAYIIAVIPWAIVSAAQMDPSSTISSPNVRFFTSLLLLSNSYWNPLIFALLSNKFRAAVKKTFGFKSEDVQNGNVTMSSIVTS</sequence>
<organism evidence="11 12">
    <name type="scientific">Strongylocentrotus purpuratus</name>
    <name type="common">Purple sea urchin</name>
    <dbReference type="NCBI Taxonomy" id="7668"/>
    <lineage>
        <taxon>Eukaryota</taxon>
        <taxon>Metazoa</taxon>
        <taxon>Echinodermata</taxon>
        <taxon>Eleutherozoa</taxon>
        <taxon>Echinozoa</taxon>
        <taxon>Echinoidea</taxon>
        <taxon>Euechinoidea</taxon>
        <taxon>Echinacea</taxon>
        <taxon>Camarodonta</taxon>
        <taxon>Echinidea</taxon>
        <taxon>Strongylocentrotidae</taxon>
        <taxon>Strongylocentrotus</taxon>
    </lineage>
</organism>
<keyword evidence="3 9" id="KW-0812">Transmembrane</keyword>
<dbReference type="SUPFAM" id="SSF81321">
    <property type="entry name" value="Family A G protein-coupled receptor-like"/>
    <property type="match status" value="1"/>
</dbReference>
<dbReference type="AlphaFoldDB" id="A0A7M7PI21"/>
<protein>
    <recommendedName>
        <fullName evidence="10">G-protein coupled receptors family 1 profile domain-containing protein</fullName>
    </recommendedName>
</protein>
<dbReference type="PANTHER" id="PTHR24249:SF411">
    <property type="entry name" value="G-PROTEIN COUPLED RECEPTORS FAMILY 1 PROFILE DOMAIN-CONTAINING PROTEIN"/>
    <property type="match status" value="1"/>
</dbReference>
<evidence type="ECO:0000256" key="4">
    <source>
        <dbReference type="ARBA" id="ARBA00022989"/>
    </source>
</evidence>
<keyword evidence="6 9" id="KW-0472">Membrane</keyword>
<dbReference type="FunCoup" id="A0A7M7PI21">
    <property type="interactions" value="9"/>
</dbReference>
<dbReference type="EnsemblMetazoa" id="XM_030995908">
    <property type="protein sequence ID" value="XP_030851768"/>
    <property type="gene ID" value="LOC577945"/>
</dbReference>
<keyword evidence="12" id="KW-1185">Reference proteome</keyword>
<comment type="subcellular location">
    <subcellularLocation>
        <location evidence="1">Cell membrane</location>
        <topology evidence="1">Multi-pass membrane protein</topology>
    </subcellularLocation>
</comment>
<evidence type="ECO:0000313" key="11">
    <source>
        <dbReference type="EnsemblMetazoa" id="XP_030851768"/>
    </source>
</evidence>
<dbReference type="Proteomes" id="UP000007110">
    <property type="component" value="Unassembled WGS sequence"/>
</dbReference>
<evidence type="ECO:0000256" key="2">
    <source>
        <dbReference type="ARBA" id="ARBA00022475"/>
    </source>
</evidence>
<dbReference type="InterPro" id="IPR017452">
    <property type="entry name" value="GPCR_Rhodpsn_7TM"/>
</dbReference>
<feature type="transmembrane region" description="Helical" evidence="9">
    <location>
        <begin position="197"/>
        <end position="217"/>
    </location>
</feature>
<evidence type="ECO:0000256" key="8">
    <source>
        <dbReference type="ARBA" id="ARBA00023224"/>
    </source>
</evidence>
<evidence type="ECO:0000313" key="12">
    <source>
        <dbReference type="Proteomes" id="UP000007110"/>
    </source>
</evidence>
<dbReference type="Gene3D" id="1.20.1070.10">
    <property type="entry name" value="Rhodopsin 7-helix transmembrane proteins"/>
    <property type="match status" value="1"/>
</dbReference>
<keyword evidence="4 9" id="KW-1133">Transmembrane helix</keyword>
<dbReference type="GO" id="GO:0004930">
    <property type="term" value="F:G protein-coupled receptor activity"/>
    <property type="evidence" value="ECO:0000318"/>
    <property type="project" value="GO_Central"/>
</dbReference>
<keyword evidence="7" id="KW-0675">Receptor</keyword>
<feature type="transmembrane region" description="Helical" evidence="9">
    <location>
        <begin position="45"/>
        <end position="66"/>
    </location>
</feature>
<keyword evidence="2" id="KW-1003">Cell membrane</keyword>
<feature type="domain" description="G-protein coupled receptors family 1 profile" evidence="10">
    <location>
        <begin position="57"/>
        <end position="312"/>
    </location>
</feature>